<keyword evidence="3" id="KW-1185">Reference proteome</keyword>
<dbReference type="AlphaFoldDB" id="A0AAD6SGG3"/>
<sequence>MATHRTRPKLRAIVNAHKTGNNTVIPASRNEYKTDGAGTNYMLLRQLWSDYHRWQKGAITTPELQARTQVKWGESVDVGRRRTEYHKCEKMYRIVWYASYSTPERKLSESLVHDELTELGARARFRKCSCGRHHREWFHWDIAGGGCRSRGRVHAVDGPQRPYQYCRQPFVNMDLLLTL</sequence>
<reference evidence="2" key="1">
    <citation type="submission" date="2023-03" db="EMBL/GenBank/DDBJ databases">
        <title>Massive genome expansion in bonnet fungi (Mycena s.s.) driven by repeated elements and novel gene families across ecological guilds.</title>
        <authorList>
            <consortium name="Lawrence Berkeley National Laboratory"/>
            <person name="Harder C.B."/>
            <person name="Miyauchi S."/>
            <person name="Viragh M."/>
            <person name="Kuo A."/>
            <person name="Thoen E."/>
            <person name="Andreopoulos B."/>
            <person name="Lu D."/>
            <person name="Skrede I."/>
            <person name="Drula E."/>
            <person name="Henrissat B."/>
            <person name="Morin E."/>
            <person name="Kohler A."/>
            <person name="Barry K."/>
            <person name="LaButti K."/>
            <person name="Morin E."/>
            <person name="Salamov A."/>
            <person name="Lipzen A."/>
            <person name="Mereny Z."/>
            <person name="Hegedus B."/>
            <person name="Baldrian P."/>
            <person name="Stursova M."/>
            <person name="Weitz H."/>
            <person name="Taylor A."/>
            <person name="Grigoriev I.V."/>
            <person name="Nagy L.G."/>
            <person name="Martin F."/>
            <person name="Kauserud H."/>
        </authorList>
    </citation>
    <scope>NUCLEOTIDE SEQUENCE</scope>
    <source>
        <strain evidence="2">CBHHK200</strain>
    </source>
</reference>
<gene>
    <name evidence="2" type="ORF">C8F04DRAFT_1189689</name>
</gene>
<accession>A0AAD6SGG3</accession>
<dbReference type="EMBL" id="JARJCM010000126">
    <property type="protein sequence ID" value="KAJ7027253.1"/>
    <property type="molecule type" value="Genomic_DNA"/>
</dbReference>
<evidence type="ECO:0000313" key="2">
    <source>
        <dbReference type="EMBL" id="KAJ7027253.1"/>
    </source>
</evidence>
<name>A0AAD6SGG3_9AGAR</name>
<protein>
    <recommendedName>
        <fullName evidence="1">Bacteriophage T5 Orf172 DNA-binding domain-containing protein</fullName>
    </recommendedName>
</protein>
<proteinExistence type="predicted"/>
<evidence type="ECO:0000313" key="3">
    <source>
        <dbReference type="Proteomes" id="UP001218188"/>
    </source>
</evidence>
<comment type="caution">
    <text evidence="2">The sequence shown here is derived from an EMBL/GenBank/DDBJ whole genome shotgun (WGS) entry which is preliminary data.</text>
</comment>
<feature type="domain" description="Bacteriophage T5 Orf172 DNA-binding" evidence="1">
    <location>
        <begin position="60"/>
        <end position="140"/>
    </location>
</feature>
<dbReference type="InterPro" id="IPR018306">
    <property type="entry name" value="Phage_T5_Orf172_DNA-bd"/>
</dbReference>
<evidence type="ECO:0000259" key="1">
    <source>
        <dbReference type="Pfam" id="PF10544"/>
    </source>
</evidence>
<dbReference type="Pfam" id="PF10544">
    <property type="entry name" value="T5orf172"/>
    <property type="match status" value="1"/>
</dbReference>
<dbReference type="Proteomes" id="UP001218188">
    <property type="component" value="Unassembled WGS sequence"/>
</dbReference>
<organism evidence="2 3">
    <name type="scientific">Mycena alexandri</name>
    <dbReference type="NCBI Taxonomy" id="1745969"/>
    <lineage>
        <taxon>Eukaryota</taxon>
        <taxon>Fungi</taxon>
        <taxon>Dikarya</taxon>
        <taxon>Basidiomycota</taxon>
        <taxon>Agaricomycotina</taxon>
        <taxon>Agaricomycetes</taxon>
        <taxon>Agaricomycetidae</taxon>
        <taxon>Agaricales</taxon>
        <taxon>Marasmiineae</taxon>
        <taxon>Mycenaceae</taxon>
        <taxon>Mycena</taxon>
    </lineage>
</organism>